<dbReference type="Gene3D" id="1.25.10.10">
    <property type="entry name" value="Leucine-rich Repeat Variant"/>
    <property type="match status" value="2"/>
</dbReference>
<accession>A0A813PCB7</accession>
<sequence length="1894" mass="216243">MTSRLERLFLLLETGQSTFLRRSAAFQIGEVVKTHPKELGQLLEKLKPLVTSSSWETRIAASQTIESIMKYLNDHELITNFFQLNSTSPEFKLENFNLTSLLASGASLLSSDTQKYDLKTENNHLTHSEKIQMNEKIKQQRNLLNLKLGIDVAGAAKLDTSHIFSDYDILASETEINQTTEAEISLKRKGIDIKLEPDGSFNSPSSSSNIKKLKLEEDTEEIPVQNEDDLNHIKSLISFTKWIFSKLFNPEWEIRHGAATCIREIVKKLVNTLLLNNNLNLIPNFDWFETCLYKLFSVIALDRFADYIGDEVVAPVRETCTQTIGILSKLFTISSNDICRLCSIINMFLTLKKNNWETRHSGIMILKYTIAAASASNDLTNLKQIFSLTFNNILECIKDNDDDVRQVASSSLEPVSKQLNSLLNEQQLDCLIRILIDVLSDLDDLGTSCSNIMSLLSDLLSLGTNQATFIRLLNGQSILPRLLPFFNHTNFIVKQTTLNTINKIIIAINSNGQSGFKFELIEKSENLGLLFRLLFQQSILMSSENGFKMLENLLIELWETLCYNLSPKLLVSICFPFITTWLVLLMYPSNQQIDSAYLVSNNSDTLKEYLGSNQIRFEEKSVRDSIQIKCRLLSARLLSILFQRVSLIEETDPNTGATNRPFDLIINFLSTQINFKSGLQRFCFALLIIDLAKELKTKNNTITLEIIQKNLSNSIINCLDSENTIYFDEIAILFTRLQKEIRFLLTNFQKYLTVNLGLQLQEYVSKNVFCFDDITNLTSLIQERLNSSNCPSTNKQELKIIADIKLLVSNLIELNKQASQEQEQLQIRSLSMLASACIQLNTLCEKMNPMIRPLIECIRFETNSDLQNISSQHLACLLETCSKRVPNPVPKIFKNLLNYLCNDHLKTPVINNQFNIRSLPDKEFYDINRYYGILSDTSLGVQSCESNNGDANSNSVAVTPSTPNTPNKVKKRANSITNPPLSADITPQVTNSCSQDSLAKNLTEKRGAEFAFKSIVESYNTLQKLELVVPDVVHQPINQINLVVQNLSKNSNSDELTQINDLNLDNNLTKYQDLVNYLSLVNYVCSLSGLNVEILNKFMVQVPELMKLIKLPLSSVRNLVSKCLSTICRKELVRTMQIILEYTLDCLDNNEFNLFARQGAIELIYNLFEQLNTDIIPFIVIFIVPILKRMCDLDWYVRSMASQCFGTLIKLYPLSTSNFHESNSFEQITESNKNILKMKLEQQDFLDQLMDNRKLKSYDLPHDILIGVKLRPYQQMGVNWLAFLKKFNLHGILCDDMGLGKTLQSICILSGDHYEKHKHSEVNAHYDDDDDKKFTPSIIICPTTLTNHWHHEIERFVDKKCLRPFIYSGSVSERENLRRTFFNKNKDPNTRYNVFIVSYDIIRHDMQYFCNQKWNYCILDEGHLIKSSKTKLSKAIKQIRASHRLILTGTPIQNNVTELWCLFDFLLPGYLGTEKQFHLKYARYIAPQSASFQNKLEKALSNQDKNGDSNGKPKSDNGFHQLSVIALESLHKQVLPFLLRRTKEEVLKDLPPKIIQDYYCEMSQLQIELYQDFAKSNVSENIKKSLGLVDEEDEENADDLKKGNSEHVFQALQYLKKVVNHPSLVLNQEHPKWSKIKSELGQTPISDIKHSGKLMALRDLLNECGIGGNNEENNGNELDQNSVLNQHRVLVFCQLKSMIDIIENELLKKMQNVSYLRLDGTIPAGERFNVVKKFNSDPSIDILLLTTQIGGLGLNLTGADTVIFVEHDWNPQKDLQAMDRAHRIGQTKVVNVYRLITKRTIEEKIMSLQKFKLGIANSVVNIENSNLSSMGTEQLMNMFNKDTPSTSEQKTKDNNNSAGVSSGYARLLENINEVWDETQYENEYNLDNFIKSLN</sequence>
<feature type="domain" description="Helicase C-terminal" evidence="6">
    <location>
        <begin position="1677"/>
        <end position="1826"/>
    </location>
</feature>
<dbReference type="Proteomes" id="UP000663879">
    <property type="component" value="Unassembled WGS sequence"/>
</dbReference>
<protein>
    <recommendedName>
        <fullName evidence="9">BTAF1</fullName>
    </recommendedName>
</protein>
<keyword evidence="1" id="KW-0378">Hydrolase</keyword>
<dbReference type="PROSITE" id="PS51194">
    <property type="entry name" value="HELICASE_CTER"/>
    <property type="match status" value="1"/>
</dbReference>
<organism evidence="7 8">
    <name type="scientific">Brachionus calyciflorus</name>
    <dbReference type="NCBI Taxonomy" id="104777"/>
    <lineage>
        <taxon>Eukaryota</taxon>
        <taxon>Metazoa</taxon>
        <taxon>Spiralia</taxon>
        <taxon>Gnathifera</taxon>
        <taxon>Rotifera</taxon>
        <taxon>Eurotatoria</taxon>
        <taxon>Monogononta</taxon>
        <taxon>Pseudotrocha</taxon>
        <taxon>Ploima</taxon>
        <taxon>Brachionidae</taxon>
        <taxon>Brachionus</taxon>
    </lineage>
</organism>
<dbReference type="SUPFAM" id="SSF52540">
    <property type="entry name" value="P-loop containing nucleoside triphosphate hydrolases"/>
    <property type="match status" value="2"/>
</dbReference>
<dbReference type="InterPro" id="IPR022707">
    <property type="entry name" value="Mot1_central_dom"/>
</dbReference>
<evidence type="ECO:0000259" key="6">
    <source>
        <dbReference type="PROSITE" id="PS51194"/>
    </source>
</evidence>
<evidence type="ECO:0000256" key="2">
    <source>
        <dbReference type="ARBA" id="ARBA00022806"/>
    </source>
</evidence>
<dbReference type="InterPro" id="IPR044972">
    <property type="entry name" value="Mot1"/>
</dbReference>
<keyword evidence="2" id="KW-0067">ATP-binding</keyword>
<dbReference type="PROSITE" id="PS51192">
    <property type="entry name" value="HELICASE_ATP_BIND_1"/>
    <property type="match status" value="1"/>
</dbReference>
<dbReference type="InterPro" id="IPR038718">
    <property type="entry name" value="SNF2-like_sf"/>
</dbReference>
<evidence type="ECO:0000313" key="8">
    <source>
        <dbReference type="Proteomes" id="UP000663879"/>
    </source>
</evidence>
<dbReference type="GO" id="GO:0003677">
    <property type="term" value="F:DNA binding"/>
    <property type="evidence" value="ECO:0007669"/>
    <property type="project" value="UniProtKB-KW"/>
</dbReference>
<dbReference type="InterPro" id="IPR011989">
    <property type="entry name" value="ARM-like"/>
</dbReference>
<dbReference type="Gene3D" id="3.40.50.300">
    <property type="entry name" value="P-loop containing nucleotide triphosphate hydrolases"/>
    <property type="match status" value="1"/>
</dbReference>
<name>A0A813PCB7_9BILA</name>
<dbReference type="PANTHER" id="PTHR36498:SF1">
    <property type="entry name" value="TATA-BINDING PROTEIN-ASSOCIATED FACTOR 172"/>
    <property type="match status" value="1"/>
</dbReference>
<dbReference type="Gene3D" id="3.40.50.10810">
    <property type="entry name" value="Tandem AAA-ATPase domain"/>
    <property type="match status" value="1"/>
</dbReference>
<evidence type="ECO:0000256" key="4">
    <source>
        <dbReference type="SAM" id="MobiDB-lite"/>
    </source>
</evidence>
<reference evidence="7" key="1">
    <citation type="submission" date="2021-02" db="EMBL/GenBank/DDBJ databases">
        <authorList>
            <person name="Nowell W R."/>
        </authorList>
    </citation>
    <scope>NUCLEOTIDE SEQUENCE</scope>
    <source>
        <strain evidence="7">Ploen Becks lab</strain>
    </source>
</reference>
<feature type="compositionally biased region" description="Polar residues" evidence="4">
    <location>
        <begin position="950"/>
        <end position="967"/>
    </location>
</feature>
<keyword evidence="8" id="KW-1185">Reference proteome</keyword>
<dbReference type="InterPro" id="IPR000330">
    <property type="entry name" value="SNF2_N"/>
</dbReference>
<dbReference type="InterPro" id="IPR049730">
    <property type="entry name" value="SNF2/RAD54-like_C"/>
</dbReference>
<dbReference type="EMBL" id="CAJNOC010000346">
    <property type="protein sequence ID" value="CAF0748348.1"/>
    <property type="molecule type" value="Genomic_DNA"/>
</dbReference>
<evidence type="ECO:0000256" key="1">
    <source>
        <dbReference type="ARBA" id="ARBA00022801"/>
    </source>
</evidence>
<feature type="region of interest" description="Disordered" evidence="4">
    <location>
        <begin position="950"/>
        <end position="985"/>
    </location>
</feature>
<dbReference type="InterPro" id="IPR014001">
    <property type="entry name" value="Helicase_ATP-bd"/>
</dbReference>
<evidence type="ECO:0000313" key="7">
    <source>
        <dbReference type="EMBL" id="CAF0748348.1"/>
    </source>
</evidence>
<dbReference type="InterPro" id="IPR016024">
    <property type="entry name" value="ARM-type_fold"/>
</dbReference>
<dbReference type="InterPro" id="IPR001650">
    <property type="entry name" value="Helicase_C-like"/>
</dbReference>
<keyword evidence="2" id="KW-0547">Nucleotide-binding</keyword>
<evidence type="ECO:0008006" key="9">
    <source>
        <dbReference type="Google" id="ProtNLM"/>
    </source>
</evidence>
<evidence type="ECO:0000259" key="5">
    <source>
        <dbReference type="PROSITE" id="PS51192"/>
    </source>
</evidence>
<dbReference type="InterPro" id="IPR027417">
    <property type="entry name" value="P-loop_NTPase"/>
</dbReference>
<dbReference type="OrthoDB" id="10252227at2759"/>
<feature type="compositionally biased region" description="Polar residues" evidence="4">
    <location>
        <begin position="974"/>
        <end position="985"/>
    </location>
</feature>
<dbReference type="Pfam" id="PF00176">
    <property type="entry name" value="SNF2-rel_dom"/>
    <property type="match status" value="1"/>
</dbReference>
<dbReference type="PANTHER" id="PTHR36498">
    <property type="entry name" value="TATA-BINDING PROTEIN-ASSOCIATED FACTOR 172"/>
    <property type="match status" value="1"/>
</dbReference>
<dbReference type="SMART" id="SM00490">
    <property type="entry name" value="HELICc"/>
    <property type="match status" value="1"/>
</dbReference>
<gene>
    <name evidence="7" type="ORF">OXX778_LOCUS3778</name>
</gene>
<keyword evidence="3" id="KW-0238">DNA-binding</keyword>
<dbReference type="CDD" id="cd18793">
    <property type="entry name" value="SF2_C_SNF"/>
    <property type="match status" value="1"/>
</dbReference>
<evidence type="ECO:0000256" key="3">
    <source>
        <dbReference type="ARBA" id="ARBA00023125"/>
    </source>
</evidence>
<feature type="domain" description="Helicase ATP-binding" evidence="5">
    <location>
        <begin position="1282"/>
        <end position="1469"/>
    </location>
</feature>
<comment type="caution">
    <text evidence="7">The sequence shown here is derived from an EMBL/GenBank/DDBJ whole genome shotgun (WGS) entry which is preliminary data.</text>
</comment>
<dbReference type="FunFam" id="3.40.50.300:FF:001793">
    <property type="entry name" value="TATA-binding protein-associated factor"/>
    <property type="match status" value="1"/>
</dbReference>
<dbReference type="GO" id="GO:0005524">
    <property type="term" value="F:ATP binding"/>
    <property type="evidence" value="ECO:0007669"/>
    <property type="project" value="InterPro"/>
</dbReference>
<dbReference type="GO" id="GO:0017025">
    <property type="term" value="F:TBP-class protein binding"/>
    <property type="evidence" value="ECO:0007669"/>
    <property type="project" value="InterPro"/>
</dbReference>
<dbReference type="SUPFAM" id="SSF48371">
    <property type="entry name" value="ARM repeat"/>
    <property type="match status" value="1"/>
</dbReference>
<dbReference type="GO" id="GO:0004386">
    <property type="term" value="F:helicase activity"/>
    <property type="evidence" value="ECO:0007669"/>
    <property type="project" value="UniProtKB-KW"/>
</dbReference>
<dbReference type="Pfam" id="PF00271">
    <property type="entry name" value="Helicase_C"/>
    <property type="match status" value="1"/>
</dbReference>
<proteinExistence type="predicted"/>
<dbReference type="Pfam" id="PF12054">
    <property type="entry name" value="DUF3535"/>
    <property type="match status" value="1"/>
</dbReference>
<dbReference type="SMART" id="SM00487">
    <property type="entry name" value="DEXDc"/>
    <property type="match status" value="1"/>
</dbReference>
<keyword evidence="2" id="KW-0347">Helicase</keyword>
<feature type="region of interest" description="Disordered" evidence="4">
    <location>
        <begin position="1839"/>
        <end position="1859"/>
    </location>
</feature>
<dbReference type="GO" id="GO:0016887">
    <property type="term" value="F:ATP hydrolysis activity"/>
    <property type="evidence" value="ECO:0007669"/>
    <property type="project" value="InterPro"/>
</dbReference>